<dbReference type="InterPro" id="IPR001199">
    <property type="entry name" value="Cyt_B5-like_heme/steroid-bd"/>
</dbReference>
<name>W6MHD4_9ASCO</name>
<dbReference type="AlphaFoldDB" id="W6MHD4"/>
<keyword evidence="5" id="KW-1185">Reference proteome</keyword>
<evidence type="ECO:0000256" key="1">
    <source>
        <dbReference type="ARBA" id="ARBA00038357"/>
    </source>
</evidence>
<evidence type="ECO:0000313" key="4">
    <source>
        <dbReference type="EMBL" id="CDK25381.1"/>
    </source>
</evidence>
<accession>W6MHD4</accession>
<evidence type="ECO:0000313" key="5">
    <source>
        <dbReference type="Proteomes" id="UP000019384"/>
    </source>
</evidence>
<dbReference type="EMBL" id="HG793126">
    <property type="protein sequence ID" value="CDK25381.1"/>
    <property type="molecule type" value="Genomic_DNA"/>
</dbReference>
<dbReference type="GeneID" id="34518781"/>
<keyword evidence="2" id="KW-0472">Membrane</keyword>
<organism evidence="4 5">
    <name type="scientific">Kuraishia capsulata CBS 1993</name>
    <dbReference type="NCBI Taxonomy" id="1382522"/>
    <lineage>
        <taxon>Eukaryota</taxon>
        <taxon>Fungi</taxon>
        <taxon>Dikarya</taxon>
        <taxon>Ascomycota</taxon>
        <taxon>Saccharomycotina</taxon>
        <taxon>Pichiomycetes</taxon>
        <taxon>Pichiales</taxon>
        <taxon>Pichiaceae</taxon>
        <taxon>Kuraishia</taxon>
    </lineage>
</organism>
<dbReference type="Proteomes" id="UP000019384">
    <property type="component" value="Unassembled WGS sequence"/>
</dbReference>
<dbReference type="RefSeq" id="XP_022457393.1">
    <property type="nucleotide sequence ID" value="XM_022603520.1"/>
</dbReference>
<dbReference type="Pfam" id="PF00173">
    <property type="entry name" value="Cyt-b5"/>
    <property type="match status" value="1"/>
</dbReference>
<dbReference type="GO" id="GO:0016020">
    <property type="term" value="C:membrane"/>
    <property type="evidence" value="ECO:0007669"/>
    <property type="project" value="TreeGrafter"/>
</dbReference>
<proteinExistence type="inferred from homology"/>
<evidence type="ECO:0000259" key="3">
    <source>
        <dbReference type="SMART" id="SM01117"/>
    </source>
</evidence>
<sequence length="192" mass="21212">MSSNKNQEDSIRKEGFGAVDYIRILGGILLLNAILSNWFTGSSTWGYSGKWLNPQFLGHQVSKTNMVLTDHELKLFNGQVTGFPIYIAVNGTIYDVTASKEIYGPGGPYAKFAGKDATRVLVTGCLNKDDEYTYDLRGLDQDDVEEAIQSWTSFYESHKKYWKVGEVTHIPVSGDPPAPCLDGSKYPGGIKT</sequence>
<dbReference type="SUPFAM" id="SSF55856">
    <property type="entry name" value="Cytochrome b5-like heme/steroid binding domain"/>
    <property type="match status" value="1"/>
</dbReference>
<reference evidence="4" key="2">
    <citation type="submission" date="2014-02" db="EMBL/GenBank/DDBJ databases">
        <title>Complete DNA sequence of /Kuraishia capsulata/ illustrates novel genomic features among budding yeasts (/Saccharomycotina/).</title>
        <authorList>
            <person name="Morales L."/>
            <person name="Noel B."/>
            <person name="Porcel B."/>
            <person name="Marcet-Houben M."/>
            <person name="Hullo M-F."/>
            <person name="Sacerdot C."/>
            <person name="Tekaia F."/>
            <person name="Leh-Louis V."/>
            <person name="Despons L."/>
            <person name="Khanna V."/>
            <person name="Aury J-M."/>
            <person name="Barbe V."/>
            <person name="Couloux A."/>
            <person name="Labadie K."/>
            <person name="Pelletier E."/>
            <person name="Souciet J-L."/>
            <person name="Boekhout T."/>
            <person name="Gabaldon T."/>
            <person name="Wincker P."/>
            <person name="Dujon B."/>
        </authorList>
    </citation>
    <scope>NUCLEOTIDE SEQUENCE</scope>
    <source>
        <strain evidence="4">CBS 1993</strain>
    </source>
</reference>
<dbReference type="GO" id="GO:0012505">
    <property type="term" value="C:endomembrane system"/>
    <property type="evidence" value="ECO:0007669"/>
    <property type="project" value="TreeGrafter"/>
</dbReference>
<dbReference type="Gene3D" id="3.10.120.10">
    <property type="entry name" value="Cytochrome b5-like heme/steroid binding domain"/>
    <property type="match status" value="1"/>
</dbReference>
<dbReference type="SMART" id="SM01117">
    <property type="entry name" value="Cyt-b5"/>
    <property type="match status" value="1"/>
</dbReference>
<comment type="similarity">
    <text evidence="1">Belongs to the cytochrome b5 family. MAPR subfamily.</text>
</comment>
<feature type="transmembrane region" description="Helical" evidence="2">
    <location>
        <begin position="21"/>
        <end position="39"/>
    </location>
</feature>
<protein>
    <recommendedName>
        <fullName evidence="3">Cytochrome b5 heme-binding domain-containing protein</fullName>
    </recommendedName>
</protein>
<gene>
    <name evidence="4" type="ORF">KUCA_T00001350001</name>
</gene>
<dbReference type="PANTHER" id="PTHR10281">
    <property type="entry name" value="MEMBRANE-ASSOCIATED PROGESTERONE RECEPTOR COMPONENT-RELATED"/>
    <property type="match status" value="1"/>
</dbReference>
<dbReference type="PANTHER" id="PTHR10281:SF76">
    <property type="entry name" value="CALCUTTA CUP-RELATED"/>
    <property type="match status" value="1"/>
</dbReference>
<dbReference type="OrthoDB" id="10257697at2759"/>
<reference evidence="4" key="1">
    <citation type="submission" date="2013-12" db="EMBL/GenBank/DDBJ databases">
        <authorList>
            <person name="Genoscope - CEA"/>
        </authorList>
    </citation>
    <scope>NUCLEOTIDE SEQUENCE</scope>
    <source>
        <strain evidence="4">CBS 1993</strain>
    </source>
</reference>
<keyword evidence="2" id="KW-0812">Transmembrane</keyword>
<dbReference type="InterPro" id="IPR036400">
    <property type="entry name" value="Cyt_B5-like_heme/steroid_sf"/>
</dbReference>
<evidence type="ECO:0000256" key="2">
    <source>
        <dbReference type="SAM" id="Phobius"/>
    </source>
</evidence>
<dbReference type="InterPro" id="IPR050577">
    <property type="entry name" value="MAPR/NEUFC/NENF-like"/>
</dbReference>
<dbReference type="STRING" id="1382522.W6MHD4"/>
<dbReference type="HOGENOM" id="CLU_070889_2_0_1"/>
<keyword evidence="2" id="KW-1133">Transmembrane helix</keyword>
<feature type="domain" description="Cytochrome b5 heme-binding" evidence="3">
    <location>
        <begin position="68"/>
        <end position="168"/>
    </location>
</feature>